<dbReference type="InterPro" id="IPR025519">
    <property type="entry name" value="DUF4407"/>
</dbReference>
<feature type="transmembrane region" description="Helical" evidence="2">
    <location>
        <begin position="309"/>
        <end position="332"/>
    </location>
</feature>
<feature type="region of interest" description="Disordered" evidence="1">
    <location>
        <begin position="1"/>
        <end position="39"/>
    </location>
</feature>
<dbReference type="OrthoDB" id="4571476at2"/>
<keyword evidence="2" id="KW-0472">Membrane</keyword>
<dbReference type="AlphaFoldDB" id="A0A7K0DAH2"/>
<organism evidence="3 4">
    <name type="scientific">Nocardia macrotermitis</name>
    <dbReference type="NCBI Taxonomy" id="2585198"/>
    <lineage>
        <taxon>Bacteria</taxon>
        <taxon>Bacillati</taxon>
        <taxon>Actinomycetota</taxon>
        <taxon>Actinomycetes</taxon>
        <taxon>Mycobacteriales</taxon>
        <taxon>Nocardiaceae</taxon>
        <taxon>Nocardia</taxon>
    </lineage>
</organism>
<comment type="caution">
    <text evidence="3">The sequence shown here is derived from an EMBL/GenBank/DDBJ whole genome shotgun (WGS) entry which is preliminary data.</text>
</comment>
<gene>
    <name evidence="3" type="ORF">NRB20_54370</name>
</gene>
<reference evidence="3 4" key="1">
    <citation type="submission" date="2019-10" db="EMBL/GenBank/DDBJ databases">
        <title>Nocardia macrotermitis sp. nov. and Nocardia aurantia sp. nov., isolated from the gut of fungus growing-termite Macrotermes natalensis.</title>
        <authorList>
            <person name="Benndorf R."/>
            <person name="Schwitalla J."/>
            <person name="Martin K."/>
            <person name="De Beer W."/>
            <person name="Kaster A.-K."/>
            <person name="Vollmers J."/>
            <person name="Poulsen M."/>
            <person name="Beemelmanns C."/>
        </authorList>
    </citation>
    <scope>NUCLEOTIDE SEQUENCE [LARGE SCALE GENOMIC DNA]</scope>
    <source>
        <strain evidence="3 4">RB20</strain>
    </source>
</reference>
<keyword evidence="2" id="KW-0812">Transmembrane</keyword>
<feature type="region of interest" description="Disordered" evidence="1">
    <location>
        <begin position="561"/>
        <end position="583"/>
    </location>
</feature>
<sequence>MTTPHISDPTKHDPTDSAEAAPDNARGRTPTRGSSGVRAPQARVTGLLTWLGGAGPRIADDHERSGYAVTGAMVLLFAAISGTVVAVAAAAAHWAAVVVVLVAVLAVLLIGTVARALATAPLPGREGARIRFGGELIGRVAVAVLAGVVVAELASTVLLGGTIDRRLDRNVRADAESAASVVTARNALDQAKSDRDAVNRTITGAQSDIQQALIIARCEYNPTPQCPQDKITGVPGQGPETRTDNSMLADARTRLAAAQARVQPAQDLVARRQQTLDQARDAAFRTGDRGLGARWIALNGYSFGHAGAFLLRLVTLVITVALALLPLLSRWWRGETTFDRRVSARAVADRAEQDAESAIAVKRAEVRAESEKLRAEQELESARLAVHADTVIDREQQRRRVVASIGGVEIGVTAPQQRAVAEFEALAELPAGPTSKPQEDTMSQPSNLPAPLPRNEVAPKSGGLELPIIGAVPFTDTAARWIRPLVPGFVTDAIDTATHPLRTVRQAFEETEEITFTLRRTRKVTIDSTDSNPQLPTVVDAAPTPHPSTYGLPVADRLTPVSGTVDANRLDPRTSRQLPPGSR</sequence>
<evidence type="ECO:0008006" key="5">
    <source>
        <dbReference type="Google" id="ProtNLM"/>
    </source>
</evidence>
<feature type="transmembrane region" description="Helical" evidence="2">
    <location>
        <begin position="136"/>
        <end position="159"/>
    </location>
</feature>
<accession>A0A7K0DAH2</accession>
<evidence type="ECO:0000313" key="4">
    <source>
        <dbReference type="Proteomes" id="UP000438448"/>
    </source>
</evidence>
<protein>
    <recommendedName>
        <fullName evidence="5">DUF4407 domain-containing protein</fullName>
    </recommendedName>
</protein>
<dbReference type="RefSeq" id="WP_153413858.1">
    <property type="nucleotide sequence ID" value="NZ_WEGK01000013.1"/>
</dbReference>
<keyword evidence="2" id="KW-1133">Transmembrane helix</keyword>
<dbReference type="EMBL" id="WEGK01000013">
    <property type="protein sequence ID" value="MQY22322.1"/>
    <property type="molecule type" value="Genomic_DNA"/>
</dbReference>
<evidence type="ECO:0000313" key="3">
    <source>
        <dbReference type="EMBL" id="MQY22322.1"/>
    </source>
</evidence>
<evidence type="ECO:0000256" key="1">
    <source>
        <dbReference type="SAM" id="MobiDB-lite"/>
    </source>
</evidence>
<feature type="region of interest" description="Disordered" evidence="1">
    <location>
        <begin position="431"/>
        <end position="459"/>
    </location>
</feature>
<evidence type="ECO:0000256" key="2">
    <source>
        <dbReference type="SAM" id="Phobius"/>
    </source>
</evidence>
<feature type="transmembrane region" description="Helical" evidence="2">
    <location>
        <begin position="66"/>
        <end position="87"/>
    </location>
</feature>
<dbReference type="Pfam" id="PF14362">
    <property type="entry name" value="DUF4407"/>
    <property type="match status" value="1"/>
</dbReference>
<feature type="transmembrane region" description="Helical" evidence="2">
    <location>
        <begin position="94"/>
        <end position="116"/>
    </location>
</feature>
<name>A0A7K0DAH2_9NOCA</name>
<keyword evidence="4" id="KW-1185">Reference proteome</keyword>
<feature type="region of interest" description="Disordered" evidence="1">
    <location>
        <begin position="527"/>
        <end position="546"/>
    </location>
</feature>
<proteinExistence type="predicted"/>
<dbReference type="Proteomes" id="UP000438448">
    <property type="component" value="Unassembled WGS sequence"/>
</dbReference>